<evidence type="ECO:0000313" key="5">
    <source>
        <dbReference type="EnsemblMetazoa" id="Aqu2.1.14339_001"/>
    </source>
</evidence>
<feature type="transmembrane region" description="Helical" evidence="3">
    <location>
        <begin position="1509"/>
        <end position="1535"/>
    </location>
</feature>
<dbReference type="Gene3D" id="2.60.40.10">
    <property type="entry name" value="Immunoglobulins"/>
    <property type="match status" value="7"/>
</dbReference>
<feature type="region of interest" description="Disordered" evidence="2">
    <location>
        <begin position="1565"/>
        <end position="1592"/>
    </location>
</feature>
<dbReference type="InterPro" id="IPR013783">
    <property type="entry name" value="Ig-like_fold"/>
</dbReference>
<evidence type="ECO:0000256" key="2">
    <source>
        <dbReference type="SAM" id="MobiDB-lite"/>
    </source>
</evidence>
<dbReference type="InterPro" id="IPR003961">
    <property type="entry name" value="FN3_dom"/>
</dbReference>
<dbReference type="EnsemblMetazoa" id="Aqu2.1.14339_001">
    <property type="protein sequence ID" value="Aqu2.1.14339_001"/>
    <property type="gene ID" value="Aqu2.1.14339"/>
</dbReference>
<keyword evidence="1" id="KW-0677">Repeat</keyword>
<feature type="domain" description="Fibronectin type-III" evidence="4">
    <location>
        <begin position="1157"/>
        <end position="1261"/>
    </location>
</feature>
<dbReference type="CDD" id="cd00063">
    <property type="entry name" value="FN3"/>
    <property type="match status" value="7"/>
</dbReference>
<dbReference type="PROSITE" id="PS50853">
    <property type="entry name" value="FN3"/>
    <property type="match status" value="6"/>
</dbReference>
<feature type="domain" description="Fibronectin type-III" evidence="4">
    <location>
        <begin position="1074"/>
        <end position="1155"/>
    </location>
</feature>
<organism evidence="5">
    <name type="scientific">Amphimedon queenslandica</name>
    <name type="common">Sponge</name>
    <dbReference type="NCBI Taxonomy" id="400682"/>
    <lineage>
        <taxon>Eukaryota</taxon>
        <taxon>Metazoa</taxon>
        <taxon>Porifera</taxon>
        <taxon>Demospongiae</taxon>
        <taxon>Heteroscleromorpha</taxon>
        <taxon>Haplosclerida</taxon>
        <taxon>Niphatidae</taxon>
        <taxon>Amphimedon</taxon>
    </lineage>
</organism>
<dbReference type="InterPro" id="IPR050991">
    <property type="entry name" value="ECM_Regulatory_Proteins"/>
</dbReference>
<dbReference type="eggNOG" id="KOG4221">
    <property type="taxonomic scope" value="Eukaryota"/>
</dbReference>
<name>A0A1X7THX1_AMPQE</name>
<reference evidence="5" key="1">
    <citation type="submission" date="2017-05" db="UniProtKB">
        <authorList>
            <consortium name="EnsemblMetazoa"/>
        </authorList>
    </citation>
    <scope>IDENTIFICATION</scope>
</reference>
<evidence type="ECO:0000256" key="3">
    <source>
        <dbReference type="SAM" id="Phobius"/>
    </source>
</evidence>
<dbReference type="InParanoid" id="A0A1X7THX1"/>
<feature type="domain" description="Fibronectin type-III" evidence="4">
    <location>
        <begin position="1351"/>
        <end position="1462"/>
    </location>
</feature>
<feature type="domain" description="Fibronectin type-III" evidence="4">
    <location>
        <begin position="234"/>
        <end position="324"/>
    </location>
</feature>
<dbReference type="InterPro" id="IPR036116">
    <property type="entry name" value="FN3_sf"/>
</dbReference>
<dbReference type="SUPFAM" id="SSF49265">
    <property type="entry name" value="Fibronectin type III"/>
    <property type="match status" value="4"/>
</dbReference>
<evidence type="ECO:0000256" key="1">
    <source>
        <dbReference type="ARBA" id="ARBA00022737"/>
    </source>
</evidence>
<keyword evidence="3" id="KW-0812">Transmembrane</keyword>
<evidence type="ECO:0000259" key="4">
    <source>
        <dbReference type="PROSITE" id="PS50853"/>
    </source>
</evidence>
<dbReference type="SMART" id="SM00060">
    <property type="entry name" value="FN3"/>
    <property type="match status" value="7"/>
</dbReference>
<dbReference type="PANTHER" id="PTHR46708:SF2">
    <property type="entry name" value="FIBRONECTIN TYPE-III DOMAIN-CONTAINING PROTEIN"/>
    <property type="match status" value="1"/>
</dbReference>
<feature type="domain" description="Fibronectin type-III" evidence="4">
    <location>
        <begin position="558"/>
        <end position="649"/>
    </location>
</feature>
<sequence>MHDGNCYTNGSYFWDNTVNAVTKNISCVLPGTSLTTGQWVRVADPDDPVDCNSNNDSNPFRCTNITSPNATLNLYLAQGLAAQEGWYKCCLPTNCSDPNTNIIFANIFRYAEIESFTVADLPSNMTVYPQECKLKCVKIGHNTYGISMSIGSTALASYTNCADGFNFHCPGTVLVSSTNTLRYTVNITWDEMTVSSGSISQSTTGDQMYQCVLDNMNDGADRTHALTIKVPATAPSSLTEVNKTATTITVSWTALDSSDADGYVVNVTSDTDTVQTAQVEGSSNNTVTLNGLRGGTTYSIIVKAYQQLLGTASTISVFIGIYLTRSYAGTCYPNGSYFWDSTVNAVTEAISCVLPGTSLTTGQWVRVADPDDPVDCNSNSASDPFLCTNVTSPNATLNLYLAQSLSAAQEGWYKCYLPAHCSDPNTSIIFANIFRFAEIESFTVADLLFDMTVYPQEYKLNCTKIGHYGYGISMSINSTALANYTNCKDRISNCPGTVLLSDTNTVSYIVDITWDGMTVSSGSISQLTTGDQMYQCVLDNPSGADRTCTLIIKVPATAPSSLTEVNKTATTITVSWTALDSSDADGYVVNVTSDTDTVQTVQVEGSSNNTITLNGLRELTFYSITVRAYQQLLGPASTISVFTHICQQEEIYLMHNRNCYPNGSYFWDSSVNAANEAISCVLPGTSLTTGQWVRVADPDDPVDCNSNSASDPFRCTTVTSPATLNLYLAQGLSEAQEGWYKCCLPTDCSNSNTNIIFANIFRFAEIKSFIAIADFSSDMTVYPQEYKLNCTKIGYYGYGISMSINSTALANYTNCEDRISNCPGTVLVSDTNTVSYIVDITWDGMKVSSGSISQSTTGDQMYQCVVDNPSGADDRVRTLTIKVPATAPSSLTEVNKTATTITVSWTALDSSDADGYVVNVTSDTDTVQTVQVEGSSNNTITLNGMNKGTMYNITVRAYQELLGPASSAISVQTLPVINSINRTLVSSITQLNNTQYCIDCLTTTDINPLTDVYWLVNGVMKSNSMYTLIDVLTYNNTLLVYPDPLGVSVNVTCIAMIGGVNYSQSVILHAPSGPPNNVRGFILNDTSIKVNWTNSSETNGYVIEYTTGGVTRNVVSTSEDEIVLTNLSPMSTYTISVYSYIDLPSVNSTVTVLRFNVPSPVTSLSVSNVSITGITVNWTIPSSDNYVTYYTISYTPSCPQLSSVNETVSVAPHQSTTTCSYTLIGLYSGMNYTITVRAGNVLGGSDPSSISDDTVSSSVPTGVPNSLSLLQPINNLTWNEVNCSERNGLITGYNTVIVSNSSITYNLTSTERYIILNDLVFGTEYNISVAAVNSVGRGPFSDPIEVEIGIVPGPVGSVSSIMGTTWAVISWSVPSYIPSGYPIITFEIGYHILQSAGACLMVHDVNINIQMFRFSNSTNHNTFINITGLNDMSCYIFGVRAYTVNGYGEWTVIANETLTLPPQPSPSTMSTVYTSSSTGYCSITCPCTSVSNATPVSVIPSTSDASNSIIALSVLVGILCGLLTVSVIVHICCFIRKKNSYTVNKQTKADDDISMQLCEPYEIHKSKQSEENEGVYDECQTSPDDVYERMPQ</sequence>
<dbReference type="Pfam" id="PF00041">
    <property type="entry name" value="fn3"/>
    <property type="match status" value="6"/>
</dbReference>
<keyword evidence="3" id="KW-1133">Transmembrane helix</keyword>
<accession>A0A1X7THX1</accession>
<protein>
    <recommendedName>
        <fullName evidence="4">Fibronectin type-III domain-containing protein</fullName>
    </recommendedName>
</protein>
<dbReference type="PANTHER" id="PTHR46708">
    <property type="entry name" value="TENASCIN"/>
    <property type="match status" value="1"/>
</dbReference>
<feature type="domain" description="Fibronectin type-III" evidence="4">
    <location>
        <begin position="887"/>
        <end position="976"/>
    </location>
</feature>
<keyword evidence="3" id="KW-0472">Membrane</keyword>
<proteinExistence type="predicted"/>